<proteinExistence type="predicted"/>
<keyword evidence="2" id="KW-1185">Reference proteome</keyword>
<dbReference type="EMBL" id="JAKKPZ010000008">
    <property type="protein sequence ID" value="KAI1718273.1"/>
    <property type="molecule type" value="Genomic_DNA"/>
</dbReference>
<dbReference type="AlphaFoldDB" id="A0AAD4NBB2"/>
<comment type="caution">
    <text evidence="1">The sequence shown here is derived from an EMBL/GenBank/DDBJ whole genome shotgun (WGS) entry which is preliminary data.</text>
</comment>
<accession>A0AAD4NBB2</accession>
<organism evidence="1 2">
    <name type="scientific">Ditylenchus destructor</name>
    <dbReference type="NCBI Taxonomy" id="166010"/>
    <lineage>
        <taxon>Eukaryota</taxon>
        <taxon>Metazoa</taxon>
        <taxon>Ecdysozoa</taxon>
        <taxon>Nematoda</taxon>
        <taxon>Chromadorea</taxon>
        <taxon>Rhabditida</taxon>
        <taxon>Tylenchina</taxon>
        <taxon>Tylenchomorpha</taxon>
        <taxon>Sphaerularioidea</taxon>
        <taxon>Anguinidae</taxon>
        <taxon>Anguininae</taxon>
        <taxon>Ditylenchus</taxon>
    </lineage>
</organism>
<sequence>MWWQEKMHPEGNWQECCCEIGRTATIKGRVNERPFFFPAVKAVSPEYPSAAYKRPHSNGKPFVFTEVKPICPEHPAAAYLIFVAN</sequence>
<protein>
    <submittedName>
        <fullName evidence="1">Uncharacterized protein</fullName>
    </submittedName>
</protein>
<evidence type="ECO:0000313" key="1">
    <source>
        <dbReference type="EMBL" id="KAI1718273.1"/>
    </source>
</evidence>
<gene>
    <name evidence="1" type="ORF">DdX_06693</name>
</gene>
<name>A0AAD4NBB2_9BILA</name>
<dbReference type="Proteomes" id="UP001201812">
    <property type="component" value="Unassembled WGS sequence"/>
</dbReference>
<evidence type="ECO:0000313" key="2">
    <source>
        <dbReference type="Proteomes" id="UP001201812"/>
    </source>
</evidence>
<reference evidence="1" key="1">
    <citation type="submission" date="2022-01" db="EMBL/GenBank/DDBJ databases">
        <title>Genome Sequence Resource for Two Populations of Ditylenchus destructor, the Migratory Endoparasitic Phytonematode.</title>
        <authorList>
            <person name="Zhang H."/>
            <person name="Lin R."/>
            <person name="Xie B."/>
        </authorList>
    </citation>
    <scope>NUCLEOTIDE SEQUENCE</scope>
    <source>
        <strain evidence="1">BazhouSP</strain>
    </source>
</reference>